<dbReference type="EMBL" id="SJPN01000003">
    <property type="protein sequence ID" value="TWU04978.1"/>
    <property type="molecule type" value="Genomic_DNA"/>
</dbReference>
<name>A0A5C6AZ78_9BACT</name>
<dbReference type="InterPro" id="IPR029058">
    <property type="entry name" value="AB_hydrolase_fold"/>
</dbReference>
<reference evidence="1 2" key="1">
    <citation type="submission" date="2019-02" db="EMBL/GenBank/DDBJ databases">
        <title>Deep-cultivation of Planctomycetes and their phenomic and genomic characterization uncovers novel biology.</title>
        <authorList>
            <person name="Wiegand S."/>
            <person name="Jogler M."/>
            <person name="Boedeker C."/>
            <person name="Pinto D."/>
            <person name="Vollmers J."/>
            <person name="Rivas-Marin E."/>
            <person name="Kohn T."/>
            <person name="Peeters S.H."/>
            <person name="Heuer A."/>
            <person name="Rast P."/>
            <person name="Oberbeckmann S."/>
            <person name="Bunk B."/>
            <person name="Jeske O."/>
            <person name="Meyerdierks A."/>
            <person name="Storesund J.E."/>
            <person name="Kallscheuer N."/>
            <person name="Luecker S."/>
            <person name="Lage O.M."/>
            <person name="Pohl T."/>
            <person name="Merkel B.J."/>
            <person name="Hornburger P."/>
            <person name="Mueller R.-W."/>
            <person name="Bruemmer F."/>
            <person name="Labrenz M."/>
            <person name="Spormann A.M."/>
            <person name="Op Den Camp H."/>
            <person name="Overmann J."/>
            <person name="Amann R."/>
            <person name="Jetten M.S.M."/>
            <person name="Mascher T."/>
            <person name="Medema M.H."/>
            <person name="Devos D.P."/>
            <person name="Kaster A.-K."/>
            <person name="Ovreas L."/>
            <person name="Rohde M."/>
            <person name="Galperin M.Y."/>
            <person name="Jogler C."/>
        </authorList>
    </citation>
    <scope>NUCLEOTIDE SEQUENCE [LARGE SCALE GENOMIC DNA]</scope>
    <source>
        <strain evidence="1 2">Pla52n</strain>
    </source>
</reference>
<accession>A0A5C6AZ78</accession>
<dbReference type="PANTHER" id="PTHR37946">
    <property type="entry name" value="SLL1969 PROTEIN"/>
    <property type="match status" value="1"/>
</dbReference>
<dbReference type="Proteomes" id="UP000320176">
    <property type="component" value="Unassembled WGS sequence"/>
</dbReference>
<proteinExistence type="predicted"/>
<dbReference type="AlphaFoldDB" id="A0A5C6AZ78"/>
<dbReference type="Gene3D" id="3.40.50.1820">
    <property type="entry name" value="alpha/beta hydrolase"/>
    <property type="match status" value="1"/>
</dbReference>
<evidence type="ECO:0000313" key="1">
    <source>
        <dbReference type="EMBL" id="TWU04978.1"/>
    </source>
</evidence>
<dbReference type="PANTHER" id="PTHR37946:SF1">
    <property type="entry name" value="SLL1969 PROTEIN"/>
    <property type="match status" value="1"/>
</dbReference>
<keyword evidence="2" id="KW-1185">Reference proteome</keyword>
<comment type="caution">
    <text evidence="1">The sequence shown here is derived from an EMBL/GenBank/DDBJ whole genome shotgun (WGS) entry which is preliminary data.</text>
</comment>
<sequence length="191" mass="21501">MWYLRYKLSRLGYDPLIWSYPSLRRSINHHADRLRHDLQSIDDAGTPFHLVAHSMGSIVVRSAFHQEQTVSAGSLQGRFVQLNRIVMLAPPNHGSPRAGRAAKYFGRFLKPIDELSDHPDSFVNSLPILLAERTGIIAASKDRVVPIASTHLVDEADHVTLPCQHNTLLRSATAVHLIDNFLTHGRFERNS</sequence>
<evidence type="ECO:0008006" key="3">
    <source>
        <dbReference type="Google" id="ProtNLM"/>
    </source>
</evidence>
<dbReference type="SUPFAM" id="SSF53474">
    <property type="entry name" value="alpha/beta-Hydrolases"/>
    <property type="match status" value="1"/>
</dbReference>
<organism evidence="1 2">
    <name type="scientific">Stieleria varia</name>
    <dbReference type="NCBI Taxonomy" id="2528005"/>
    <lineage>
        <taxon>Bacteria</taxon>
        <taxon>Pseudomonadati</taxon>
        <taxon>Planctomycetota</taxon>
        <taxon>Planctomycetia</taxon>
        <taxon>Pirellulales</taxon>
        <taxon>Pirellulaceae</taxon>
        <taxon>Stieleria</taxon>
    </lineage>
</organism>
<gene>
    <name evidence="1" type="ORF">Pla52n_30230</name>
</gene>
<protein>
    <recommendedName>
        <fullName evidence="3">Alpha/beta hydrolase family protein</fullName>
    </recommendedName>
</protein>
<evidence type="ECO:0000313" key="2">
    <source>
        <dbReference type="Proteomes" id="UP000320176"/>
    </source>
</evidence>